<dbReference type="GO" id="GO:0016829">
    <property type="term" value="F:lyase activity"/>
    <property type="evidence" value="ECO:0007669"/>
    <property type="project" value="UniProtKB-KW"/>
</dbReference>
<evidence type="ECO:0000256" key="1">
    <source>
        <dbReference type="ARBA" id="ARBA00012524"/>
    </source>
</evidence>
<dbReference type="NCBIfam" id="TIGR03124">
    <property type="entry name" value="citrate_citX"/>
    <property type="match status" value="1"/>
</dbReference>
<dbReference type="Pfam" id="PF03802">
    <property type="entry name" value="CitX"/>
    <property type="match status" value="1"/>
</dbReference>
<comment type="caution">
    <text evidence="5">The sequence shown here is derived from an EMBL/GenBank/DDBJ whole genome shotgun (WGS) entry which is preliminary data.</text>
</comment>
<dbReference type="Proteomes" id="UP001596110">
    <property type="component" value="Unassembled WGS sequence"/>
</dbReference>
<evidence type="ECO:0000256" key="4">
    <source>
        <dbReference type="ARBA" id="ARBA00048574"/>
    </source>
</evidence>
<dbReference type="NCBIfam" id="NF002383">
    <property type="entry name" value="PRK01392.1"/>
    <property type="match status" value="1"/>
</dbReference>
<evidence type="ECO:0000313" key="6">
    <source>
        <dbReference type="Proteomes" id="UP001596110"/>
    </source>
</evidence>
<keyword evidence="3 5" id="KW-0548">Nucleotidyltransferase</keyword>
<protein>
    <recommendedName>
        <fullName evidence="1">citrate lyase holo-[acyl-carrier protein] synthase</fullName>
        <ecNumber evidence="1">2.7.7.61</ecNumber>
    </recommendedName>
</protein>
<name>A0ABW0UG69_9STRE</name>
<sequence>MSNSIFNGPAITLADMMAAREGRSFRQRSLFERYPGESLLSATMNIPGPVKTSTVLNKAFDDMIAKIEQELASHVIFARKLEAPTGWEYYLVSNLSPLDLKQHVMALEETSPIGRLFDLDVIELSDGHVHPVSRSDIGLPPRTCYVCSAIAKECSRSRKHSIEEMQEAISNLLTNHL</sequence>
<accession>A0ABW0UG69</accession>
<dbReference type="EMBL" id="JBHSOJ010000016">
    <property type="protein sequence ID" value="MFC5631314.1"/>
    <property type="molecule type" value="Genomic_DNA"/>
</dbReference>
<proteinExistence type="predicted"/>
<comment type="catalytic activity">
    <reaction evidence="4">
        <text>apo-[citrate lyase ACP] + 2'-(5''-triphospho-alpha-D-ribosyl)-3'-dephospho-CoA = holo-[citrate lyase ACP] + diphosphate</text>
        <dbReference type="Rhea" id="RHEA:16333"/>
        <dbReference type="Rhea" id="RHEA-COMP:10157"/>
        <dbReference type="Rhea" id="RHEA-COMP:10158"/>
        <dbReference type="ChEBI" id="CHEBI:29999"/>
        <dbReference type="ChEBI" id="CHEBI:33019"/>
        <dbReference type="ChEBI" id="CHEBI:61378"/>
        <dbReference type="ChEBI" id="CHEBI:82683"/>
        <dbReference type="EC" id="2.7.7.61"/>
    </reaction>
</comment>
<gene>
    <name evidence="5" type="primary">citX</name>
    <name evidence="5" type="ORF">ACFPQ3_06920</name>
</gene>
<organism evidence="5 6">
    <name type="scientific">Streptococcus caledonicus</name>
    <dbReference type="NCBI Taxonomy" id="2614158"/>
    <lineage>
        <taxon>Bacteria</taxon>
        <taxon>Bacillati</taxon>
        <taxon>Bacillota</taxon>
        <taxon>Bacilli</taxon>
        <taxon>Lactobacillales</taxon>
        <taxon>Streptococcaceae</taxon>
        <taxon>Streptococcus</taxon>
    </lineage>
</organism>
<evidence type="ECO:0000256" key="3">
    <source>
        <dbReference type="ARBA" id="ARBA00022695"/>
    </source>
</evidence>
<evidence type="ECO:0000256" key="2">
    <source>
        <dbReference type="ARBA" id="ARBA00022679"/>
    </source>
</evidence>
<dbReference type="InterPro" id="IPR005551">
    <property type="entry name" value="CitX"/>
</dbReference>
<dbReference type="GO" id="GO:0050519">
    <property type="term" value="F:holo-citrate lyase synthase activity"/>
    <property type="evidence" value="ECO:0007669"/>
    <property type="project" value="UniProtKB-EC"/>
</dbReference>
<keyword evidence="2 5" id="KW-0808">Transferase</keyword>
<dbReference type="RefSeq" id="WP_156805198.1">
    <property type="nucleotide sequence ID" value="NZ_JBHSOJ010000016.1"/>
</dbReference>
<reference evidence="6" key="1">
    <citation type="journal article" date="2019" name="Int. J. Syst. Evol. Microbiol.">
        <title>The Global Catalogue of Microorganisms (GCM) 10K type strain sequencing project: providing services to taxonomists for standard genome sequencing and annotation.</title>
        <authorList>
            <consortium name="The Broad Institute Genomics Platform"/>
            <consortium name="The Broad Institute Genome Sequencing Center for Infectious Disease"/>
            <person name="Wu L."/>
            <person name="Ma J."/>
        </authorList>
    </citation>
    <scope>NUCLEOTIDE SEQUENCE [LARGE SCALE GENOMIC DNA]</scope>
    <source>
        <strain evidence="6">DT43</strain>
    </source>
</reference>
<dbReference type="EC" id="2.7.7.61" evidence="1"/>
<keyword evidence="5" id="KW-0456">Lyase</keyword>
<evidence type="ECO:0000313" key="5">
    <source>
        <dbReference type="EMBL" id="MFC5631314.1"/>
    </source>
</evidence>
<keyword evidence="6" id="KW-1185">Reference proteome</keyword>